<accession>A0A7R9K1L1</accession>
<proteinExistence type="predicted"/>
<evidence type="ECO:0000313" key="1">
    <source>
        <dbReference type="EMBL" id="CAD7596548.1"/>
    </source>
</evidence>
<dbReference type="PANTHER" id="PTHR13391">
    <property type="entry name" value="MITOCHONDRIAL DISTRIBUTION REGULATOR MISATO"/>
    <property type="match status" value="1"/>
</dbReference>
<name>A0A7R9K1L1_TIMGE</name>
<organism evidence="1">
    <name type="scientific">Timema genevievae</name>
    <name type="common">Walking stick</name>
    <dbReference type="NCBI Taxonomy" id="629358"/>
    <lineage>
        <taxon>Eukaryota</taxon>
        <taxon>Metazoa</taxon>
        <taxon>Ecdysozoa</taxon>
        <taxon>Arthropoda</taxon>
        <taxon>Hexapoda</taxon>
        <taxon>Insecta</taxon>
        <taxon>Pterygota</taxon>
        <taxon>Neoptera</taxon>
        <taxon>Polyneoptera</taxon>
        <taxon>Phasmatodea</taxon>
        <taxon>Timematodea</taxon>
        <taxon>Timematoidea</taxon>
        <taxon>Timematidae</taxon>
        <taxon>Timema</taxon>
    </lineage>
</organism>
<protein>
    <submittedName>
        <fullName evidence="1">Uncharacterized protein</fullName>
    </submittedName>
</protein>
<dbReference type="AlphaFoldDB" id="A0A7R9K1L1"/>
<gene>
    <name evidence="1" type="ORF">TGEB3V08_LOCUS6445</name>
</gene>
<reference evidence="1" key="1">
    <citation type="submission" date="2020-11" db="EMBL/GenBank/DDBJ databases">
        <authorList>
            <person name="Tran Van P."/>
        </authorList>
    </citation>
    <scope>NUCLEOTIDE SEQUENCE</scope>
</reference>
<dbReference type="EMBL" id="OE841630">
    <property type="protein sequence ID" value="CAD7596548.1"/>
    <property type="molecule type" value="Genomic_DNA"/>
</dbReference>
<dbReference type="InterPro" id="IPR049942">
    <property type="entry name" value="DML1/Misato"/>
</dbReference>
<dbReference type="GO" id="GO:0005739">
    <property type="term" value="C:mitochondrion"/>
    <property type="evidence" value="ECO:0007669"/>
    <property type="project" value="TreeGrafter"/>
</dbReference>
<dbReference type="PANTHER" id="PTHR13391:SF0">
    <property type="entry name" value="PROTEIN MISATO HOMOLOG 1"/>
    <property type="match status" value="1"/>
</dbReference>
<dbReference type="InterPro" id="IPR036525">
    <property type="entry name" value="Tubulin/FtsZ_GTPase_sf"/>
</dbReference>
<dbReference type="Gene3D" id="3.40.50.1440">
    <property type="entry name" value="Tubulin/FtsZ, GTPase domain"/>
    <property type="match status" value="1"/>
</dbReference>
<dbReference type="GO" id="GO:0007005">
    <property type="term" value="P:mitochondrion organization"/>
    <property type="evidence" value="ECO:0007669"/>
    <property type="project" value="InterPro"/>
</dbReference>
<dbReference type="SUPFAM" id="SSF52490">
    <property type="entry name" value="Tubulin nucleotide-binding domain-like"/>
    <property type="match status" value="1"/>
</dbReference>
<sequence>MMKVASVKVVSVDFYRELFPRPYMFFAELLLWKKKWSSGFHILLDGYDGFGGLGVGALQYLRDEYPSKSTLVFPTLPSTFPDSTAQQDSCRVLNLMFCLQNVSEHCSLFAPLCLGSKGWRQPGPPRTFPHLLYDASLAYHSSAILATALDTITLRYRCRESPASGLAELCDELSRHGRRAAAASLGLPFAMKPDAFLLDTLETWQGPLWQSLSPNCLLEEDRIWMQSVVLRGITPNRMRNPKKEEEYTLKSNQAYTCTSIKDMLSLFLSCCSYATLSHVTAANSACRVTAPFPQIFSDYVSIDGSISDTKRFENTSVYSVPAIAGLHTSSSVGTMLESLHFQSNRLQFKKFHHFGSAGLEEDEYIECLNQLLQLRECYYEEFDV</sequence>